<evidence type="ECO:0000313" key="1">
    <source>
        <dbReference type="EMBL" id="KKT36448.1"/>
    </source>
</evidence>
<dbReference type="EMBL" id="LCHP01000007">
    <property type="protein sequence ID" value="KKT36448.1"/>
    <property type="molecule type" value="Genomic_DNA"/>
</dbReference>
<dbReference type="Proteomes" id="UP000033815">
    <property type="component" value="Unassembled WGS sequence"/>
</dbReference>
<protein>
    <submittedName>
        <fullName evidence="1">Uncharacterized protein</fullName>
    </submittedName>
</protein>
<name>A0A837I6Y3_9BACT</name>
<sequence length="86" mass="9517">MITVEEKPKNGSSEKEIEVTIDNGDLKLIDSLVDAYSFKDRQSLIKFAIGTLLEGNNNEGIFTIKTEDNKRTLSKIAPSADMVKAK</sequence>
<proteinExistence type="predicted"/>
<dbReference type="AlphaFoldDB" id="A0A837I6Y3"/>
<reference evidence="1 2" key="1">
    <citation type="journal article" date="2015" name="Nature">
        <title>rRNA introns, odd ribosomes, and small enigmatic genomes across a large radiation of phyla.</title>
        <authorList>
            <person name="Brown C.T."/>
            <person name="Hug L.A."/>
            <person name="Thomas B.C."/>
            <person name="Sharon I."/>
            <person name="Castelle C.J."/>
            <person name="Singh A."/>
            <person name="Wilkins M.J."/>
            <person name="Williams K.H."/>
            <person name="Banfield J.F."/>
        </authorList>
    </citation>
    <scope>NUCLEOTIDE SEQUENCE [LARGE SCALE GENOMIC DNA]</scope>
</reference>
<evidence type="ECO:0000313" key="2">
    <source>
        <dbReference type="Proteomes" id="UP000033815"/>
    </source>
</evidence>
<organism evidence="1 2">
    <name type="scientific">Candidatus Nomurabacteria bacterium GW2011_GWB1_44_12</name>
    <dbReference type="NCBI Taxonomy" id="1618748"/>
    <lineage>
        <taxon>Bacteria</taxon>
        <taxon>Candidatus Nomuraibacteriota</taxon>
    </lineage>
</organism>
<accession>A0A837I6Y3</accession>
<gene>
    <name evidence="1" type="ORF">UW25_C0007G0005</name>
</gene>
<comment type="caution">
    <text evidence="1">The sequence shown here is derived from an EMBL/GenBank/DDBJ whole genome shotgun (WGS) entry which is preliminary data.</text>
</comment>